<feature type="region of interest" description="Disordered" evidence="1">
    <location>
        <begin position="316"/>
        <end position="335"/>
    </location>
</feature>
<organism evidence="2 3">
    <name type="scientific">Penicillium capsulatum</name>
    <dbReference type="NCBI Taxonomy" id="69766"/>
    <lineage>
        <taxon>Eukaryota</taxon>
        <taxon>Fungi</taxon>
        <taxon>Dikarya</taxon>
        <taxon>Ascomycota</taxon>
        <taxon>Pezizomycotina</taxon>
        <taxon>Eurotiomycetes</taxon>
        <taxon>Eurotiomycetidae</taxon>
        <taxon>Eurotiales</taxon>
        <taxon>Aspergillaceae</taxon>
        <taxon>Penicillium</taxon>
    </lineage>
</organism>
<evidence type="ECO:0000256" key="1">
    <source>
        <dbReference type="SAM" id="MobiDB-lite"/>
    </source>
</evidence>
<feature type="region of interest" description="Disordered" evidence="1">
    <location>
        <begin position="218"/>
        <end position="241"/>
    </location>
</feature>
<proteinExistence type="predicted"/>
<reference evidence="2" key="1">
    <citation type="submission" date="2022-11" db="EMBL/GenBank/DDBJ databases">
        <authorList>
            <person name="Petersen C."/>
        </authorList>
    </citation>
    <scope>NUCLEOTIDE SEQUENCE</scope>
    <source>
        <strain evidence="2">IBT 21917</strain>
    </source>
</reference>
<dbReference type="OrthoDB" id="5428259at2759"/>
<keyword evidence="3" id="KW-1185">Reference proteome</keyword>
<feature type="region of interest" description="Disordered" evidence="1">
    <location>
        <begin position="73"/>
        <end position="119"/>
    </location>
</feature>
<reference evidence="2" key="2">
    <citation type="journal article" date="2023" name="IMA Fungus">
        <title>Comparative genomic study of the Penicillium genus elucidates a diverse pangenome and 15 lateral gene transfer events.</title>
        <authorList>
            <person name="Petersen C."/>
            <person name="Sorensen T."/>
            <person name="Nielsen M.R."/>
            <person name="Sondergaard T.E."/>
            <person name="Sorensen J.L."/>
            <person name="Fitzpatrick D.A."/>
            <person name="Frisvad J.C."/>
            <person name="Nielsen K.L."/>
        </authorList>
    </citation>
    <scope>NUCLEOTIDE SEQUENCE</scope>
    <source>
        <strain evidence="2">IBT 21917</strain>
    </source>
</reference>
<dbReference type="Proteomes" id="UP001146351">
    <property type="component" value="Unassembled WGS sequence"/>
</dbReference>
<dbReference type="EMBL" id="JAPQKO010000002">
    <property type="protein sequence ID" value="KAJ5180545.1"/>
    <property type="molecule type" value="Genomic_DNA"/>
</dbReference>
<sequence length="592" mass="65118">MDAVVLHCIICPEQPNFSDVSHLLTHVASKAHLSNYFKLQVRSHQDALALELLQEYDAWYQANNLSQLLSDRMTSKEARRKKRKGQASPTSSSSVRPPPTRSRGANHIDPDPWEKNSLPNFLDPRLVATGPVKCEGDTADEPFVSCYVTADTSAVTGSHASSVARAARESTPSMTTAGLGLWDEGQNQGRGEPIILALPVTPKPTRTRNRRSDISLTLGSEIPDPFVDNGQRGRVPDDAEADRERAEEIARLKGILWPGMDIFDSATQQMRRKRNQKKDGNVLKMMEITSLLVEPTELVFSPTGILRRERVISGKVDDDSPLKGETPIPTRRPTRPKRNVLQQIDPNILRVQDKKRPKIGATKGPSRSGKVVLEGGSGSPRGLKRLTDLQPSYTGLESELELSVRNFGKRNHGSFAIFSDDGCHGKQSSQDQHIDPTAPRETLTPARLMLDRKSDALVNHGSKAGRTPMGKENIEPILNPRGQIGFQTWASPLSKRSGPIGAGYAPRYFFDEQPSTLAQADDGDRCGYQPNPLLAPSFKAGVYANRNNNFFDENVTATSTAWAALSRAVSDDVTVSDEDHDLAQLYLTSHAE</sequence>
<gene>
    <name evidence="2" type="ORF">N7492_003755</name>
</gene>
<evidence type="ECO:0000313" key="2">
    <source>
        <dbReference type="EMBL" id="KAJ5180545.1"/>
    </source>
</evidence>
<dbReference type="AlphaFoldDB" id="A0A9W9IL68"/>
<evidence type="ECO:0000313" key="3">
    <source>
        <dbReference type="Proteomes" id="UP001146351"/>
    </source>
</evidence>
<comment type="caution">
    <text evidence="2">The sequence shown here is derived from an EMBL/GenBank/DDBJ whole genome shotgun (WGS) entry which is preliminary data.</text>
</comment>
<accession>A0A9W9IL68</accession>
<feature type="region of interest" description="Disordered" evidence="1">
    <location>
        <begin position="357"/>
        <end position="379"/>
    </location>
</feature>
<protein>
    <submittedName>
        <fullName evidence="2">Uncharacterized protein</fullName>
    </submittedName>
</protein>
<name>A0A9W9IL68_9EURO</name>